<evidence type="ECO:0000256" key="4">
    <source>
        <dbReference type="ARBA" id="ARBA00023136"/>
    </source>
</evidence>
<dbReference type="Proteomes" id="UP000078446">
    <property type="component" value="Unassembled WGS sequence"/>
</dbReference>
<feature type="transmembrane region" description="Helical" evidence="5">
    <location>
        <begin position="24"/>
        <end position="42"/>
    </location>
</feature>
<keyword evidence="3 5" id="KW-1133">Transmembrane helix</keyword>
<dbReference type="Pfam" id="PF01699">
    <property type="entry name" value="Na_Ca_ex"/>
    <property type="match status" value="1"/>
</dbReference>
<dbReference type="AlphaFoldDB" id="A0A7Z0UY04"/>
<feature type="transmembrane region" description="Helical" evidence="5">
    <location>
        <begin position="115"/>
        <end position="136"/>
    </location>
</feature>
<feature type="transmembrane region" description="Helical" evidence="5">
    <location>
        <begin position="148"/>
        <end position="168"/>
    </location>
</feature>
<organism evidence="7 8">
    <name type="scientific">Moraxella catarrhalis</name>
    <name type="common">Branhamella catarrhalis</name>
    <dbReference type="NCBI Taxonomy" id="480"/>
    <lineage>
        <taxon>Bacteria</taxon>
        <taxon>Pseudomonadati</taxon>
        <taxon>Pseudomonadota</taxon>
        <taxon>Gammaproteobacteria</taxon>
        <taxon>Moraxellales</taxon>
        <taxon>Moraxellaceae</taxon>
        <taxon>Moraxella</taxon>
    </lineage>
</organism>
<name>A0A7Z0UY04_MORCA</name>
<comment type="subcellular location">
    <subcellularLocation>
        <location evidence="1">Membrane</location>
        <topology evidence="1">Multi-pass membrane protein</topology>
    </subcellularLocation>
</comment>
<accession>A0A7Z0UY04</accession>
<keyword evidence="2 5" id="KW-0812">Transmembrane</keyword>
<dbReference type="InterPro" id="IPR044880">
    <property type="entry name" value="NCX_ion-bd_dom_sf"/>
</dbReference>
<feature type="transmembrane region" description="Helical" evidence="5">
    <location>
        <begin position="210"/>
        <end position="228"/>
    </location>
</feature>
<dbReference type="Gene3D" id="1.20.1420.30">
    <property type="entry name" value="NCX, central ion-binding region"/>
    <property type="match status" value="1"/>
</dbReference>
<comment type="caution">
    <text evidence="7">The sequence shown here is derived from an EMBL/GenBank/DDBJ whole genome shotgun (WGS) entry which is preliminary data.</text>
</comment>
<dbReference type="GO" id="GO:0005886">
    <property type="term" value="C:plasma membrane"/>
    <property type="evidence" value="ECO:0007669"/>
    <property type="project" value="TreeGrafter"/>
</dbReference>
<protein>
    <submittedName>
        <fullName evidence="7">Inner membrane protein YrbG, predicted calcium/sodium:proton antiporter</fullName>
    </submittedName>
</protein>
<dbReference type="GO" id="GO:0005262">
    <property type="term" value="F:calcium channel activity"/>
    <property type="evidence" value="ECO:0007669"/>
    <property type="project" value="TreeGrafter"/>
</dbReference>
<dbReference type="InterPro" id="IPR004481">
    <property type="entry name" value="K/Na/Ca-exchanger"/>
</dbReference>
<evidence type="ECO:0000259" key="6">
    <source>
        <dbReference type="Pfam" id="PF01699"/>
    </source>
</evidence>
<evidence type="ECO:0000313" key="7">
    <source>
        <dbReference type="EMBL" id="OAV00356.1"/>
    </source>
</evidence>
<evidence type="ECO:0000313" key="8">
    <source>
        <dbReference type="Proteomes" id="UP000078446"/>
    </source>
</evidence>
<feature type="transmembrane region" description="Helical" evidence="5">
    <location>
        <begin position="180"/>
        <end position="198"/>
    </location>
</feature>
<reference evidence="7 8" key="1">
    <citation type="journal article" date="2016" name="Genome Biol. Evol.">
        <title>Comparative Genomic Analyses of the Moraxella catarrhalis Serosensitive and Seroresistant Lineages Demonstrate Their Independent Evolution.</title>
        <authorList>
            <person name="Earl J.P."/>
            <person name="de Vries S.P."/>
            <person name="Ahmed A."/>
            <person name="Powell E."/>
            <person name="Schultz M.P."/>
            <person name="Hermans P.W."/>
            <person name="Hill D.J."/>
            <person name="Zhou Z."/>
            <person name="Constantinidou C.I."/>
            <person name="Hu F.Z."/>
            <person name="Bootsma H.J."/>
            <person name="Ehrlich G.D."/>
        </authorList>
    </citation>
    <scope>NUCLEOTIDE SEQUENCE [LARGE SCALE GENOMIC DNA]</scope>
    <source>
        <strain evidence="7 8">Z7574</strain>
    </source>
</reference>
<gene>
    <name evidence="7" type="ORF">AO382_1506</name>
</gene>
<dbReference type="GO" id="GO:0008273">
    <property type="term" value="F:calcium, potassium:sodium antiporter activity"/>
    <property type="evidence" value="ECO:0007669"/>
    <property type="project" value="TreeGrafter"/>
</dbReference>
<dbReference type="EMBL" id="LXHE01000014">
    <property type="protein sequence ID" value="OAV00356.1"/>
    <property type="molecule type" value="Genomic_DNA"/>
</dbReference>
<feature type="transmembrane region" description="Helical" evidence="5">
    <location>
        <begin position="85"/>
        <end position="103"/>
    </location>
</feature>
<dbReference type="PANTHER" id="PTHR10846:SF8">
    <property type="entry name" value="INNER MEMBRANE PROTEIN YRBG"/>
    <property type="match status" value="1"/>
</dbReference>
<proteinExistence type="predicted"/>
<evidence type="ECO:0000256" key="3">
    <source>
        <dbReference type="ARBA" id="ARBA00022989"/>
    </source>
</evidence>
<keyword evidence="4 5" id="KW-0472">Membrane</keyword>
<sequence length="229" mass="24109">MWLISATIITLGLMIDGHLSRIDALILLLALAANIAMQIIYAKRHAAAASESTILASDEHAYELAEDELPDPNTVSTPKSLAKPIIGLIVLVLSSRLIAWGAVELAKLWGLSDLIGLTIVAIGTSLPELVSSVIAARRGEFEMALGNVLGSNLFNTLGVVGVAAIIMPMQVEPAMLSRDAVVVSGVTLLLFALCALALKRDGQIGRGIGLMFISCFIGYSAWLAMSVMA</sequence>
<evidence type="ECO:0000256" key="1">
    <source>
        <dbReference type="ARBA" id="ARBA00004141"/>
    </source>
</evidence>
<dbReference type="InterPro" id="IPR004837">
    <property type="entry name" value="NaCa_Exmemb"/>
</dbReference>
<evidence type="ECO:0000256" key="5">
    <source>
        <dbReference type="SAM" id="Phobius"/>
    </source>
</evidence>
<evidence type="ECO:0000256" key="2">
    <source>
        <dbReference type="ARBA" id="ARBA00022692"/>
    </source>
</evidence>
<dbReference type="PANTHER" id="PTHR10846">
    <property type="entry name" value="SODIUM/POTASSIUM/CALCIUM EXCHANGER"/>
    <property type="match status" value="1"/>
</dbReference>
<dbReference type="GO" id="GO:0006874">
    <property type="term" value="P:intracellular calcium ion homeostasis"/>
    <property type="evidence" value="ECO:0007669"/>
    <property type="project" value="TreeGrafter"/>
</dbReference>
<feature type="domain" description="Sodium/calcium exchanger membrane region" evidence="6">
    <location>
        <begin position="85"/>
        <end position="223"/>
    </location>
</feature>